<dbReference type="STRING" id="1317117.ATO7_12828"/>
<comment type="caution">
    <text evidence="1">The sequence shown here is derived from an EMBL/GenBank/DDBJ whole genome shotgun (WGS) entry which is preliminary data.</text>
</comment>
<proteinExistence type="predicted"/>
<organism evidence="1 2">
    <name type="scientific">Oceanococcus atlanticus</name>
    <dbReference type="NCBI Taxonomy" id="1317117"/>
    <lineage>
        <taxon>Bacteria</taxon>
        <taxon>Pseudomonadati</taxon>
        <taxon>Pseudomonadota</taxon>
        <taxon>Gammaproteobacteria</taxon>
        <taxon>Chromatiales</taxon>
        <taxon>Oceanococcaceae</taxon>
        <taxon>Oceanococcus</taxon>
    </lineage>
</organism>
<gene>
    <name evidence="1" type="ORF">ATO7_12828</name>
</gene>
<protein>
    <submittedName>
        <fullName evidence="1">Uncharacterized protein</fullName>
    </submittedName>
</protein>
<dbReference type="Proteomes" id="UP000192342">
    <property type="component" value="Unassembled WGS sequence"/>
</dbReference>
<name>A0A1Y1SC38_9GAMM</name>
<evidence type="ECO:0000313" key="1">
    <source>
        <dbReference type="EMBL" id="ORE86181.1"/>
    </source>
</evidence>
<dbReference type="RefSeq" id="WP_083562334.1">
    <property type="nucleotide sequence ID" value="NZ_AQQV01000003.1"/>
</dbReference>
<keyword evidence="2" id="KW-1185">Reference proteome</keyword>
<dbReference type="OrthoDB" id="6078060at2"/>
<dbReference type="EMBL" id="AQQV01000003">
    <property type="protein sequence ID" value="ORE86181.1"/>
    <property type="molecule type" value="Genomic_DNA"/>
</dbReference>
<dbReference type="AlphaFoldDB" id="A0A1Y1SC38"/>
<evidence type="ECO:0000313" key="2">
    <source>
        <dbReference type="Proteomes" id="UP000192342"/>
    </source>
</evidence>
<accession>A0A1Y1SC38</accession>
<sequence length="104" mass="11671">MKTVDRLELLKDTVQNAIDNGATSVEQVHQYIAALPFETLEKLGFFEERAGQLKTKQADTIGIAYDAVRTINRQVGQIFSDIFGQIEDVQIMAKNMAKRGKRGQ</sequence>
<reference evidence="1 2" key="1">
    <citation type="submission" date="2013-04" db="EMBL/GenBank/DDBJ databases">
        <title>Oceanococcus atlanticus 22II-S10r2 Genome Sequencing.</title>
        <authorList>
            <person name="Lai Q."/>
            <person name="Li G."/>
            <person name="Shao Z."/>
        </authorList>
    </citation>
    <scope>NUCLEOTIDE SEQUENCE [LARGE SCALE GENOMIC DNA]</scope>
    <source>
        <strain evidence="1 2">22II-S10r2</strain>
    </source>
</reference>